<evidence type="ECO:0000313" key="1">
    <source>
        <dbReference type="EMBL" id="RXI78681.1"/>
    </source>
</evidence>
<dbReference type="RefSeq" id="WP_129032518.1">
    <property type="nucleotide sequence ID" value="NZ_QXIL01000009.1"/>
</dbReference>
<keyword evidence="2" id="KW-1185">Reference proteome</keyword>
<dbReference type="Proteomes" id="UP000290602">
    <property type="component" value="Unassembled WGS sequence"/>
</dbReference>
<dbReference type="InterPro" id="IPR035069">
    <property type="entry name" value="TTHA1013/TTHA0281-like"/>
</dbReference>
<organism evidence="1 2">
    <name type="scientific">Levilactobacillus suantsaii</name>
    <dbReference type="NCBI Taxonomy" id="2292255"/>
    <lineage>
        <taxon>Bacteria</taxon>
        <taxon>Bacillati</taxon>
        <taxon>Bacillota</taxon>
        <taxon>Bacilli</taxon>
        <taxon>Lactobacillales</taxon>
        <taxon>Lactobacillaceae</taxon>
        <taxon>Levilactobacillus</taxon>
    </lineage>
</organism>
<accession>A0A4Q0VIL0</accession>
<dbReference type="AlphaFoldDB" id="A0A4Q0VIL0"/>
<sequence length="97" mass="10759">MQAQLVTYPVILHPDNGEYNVEIPDINDDTWIRGTSAPQALIMAHDILGKTLARLETLPTLTPTTQLNLPHQAILHLVTVDLAAFRVAPSDHEHVYS</sequence>
<proteinExistence type="predicted"/>
<dbReference type="SUPFAM" id="SSF143100">
    <property type="entry name" value="TTHA1013/TTHA0281-like"/>
    <property type="match status" value="1"/>
</dbReference>
<gene>
    <name evidence="1" type="ORF">DXH47_06350</name>
</gene>
<name>A0A4Q0VIL0_9LACO</name>
<dbReference type="Gene3D" id="3.30.160.250">
    <property type="match status" value="1"/>
</dbReference>
<reference evidence="1 2" key="1">
    <citation type="submission" date="2018-08" db="EMBL/GenBank/DDBJ databases">
        <title>Lactobacillus suantsai sp. nov., isolated from traditional fermented suan-tsai in Taiwan.</title>
        <authorList>
            <person name="Huang C.-H."/>
        </authorList>
    </citation>
    <scope>NUCLEOTIDE SEQUENCE [LARGE SCALE GENOMIC DNA]</scope>
    <source>
        <strain evidence="1 2">BCRC 12945</strain>
    </source>
</reference>
<evidence type="ECO:0008006" key="3">
    <source>
        <dbReference type="Google" id="ProtNLM"/>
    </source>
</evidence>
<evidence type="ECO:0000313" key="2">
    <source>
        <dbReference type="Proteomes" id="UP000290602"/>
    </source>
</evidence>
<comment type="caution">
    <text evidence="1">The sequence shown here is derived from an EMBL/GenBank/DDBJ whole genome shotgun (WGS) entry which is preliminary data.</text>
</comment>
<dbReference type="EMBL" id="QXIL01000009">
    <property type="protein sequence ID" value="RXI78681.1"/>
    <property type="molecule type" value="Genomic_DNA"/>
</dbReference>
<dbReference type="OrthoDB" id="5419659at2"/>
<protein>
    <recommendedName>
        <fullName evidence="3">Type II toxin-antitoxin system HicB family antitoxin</fullName>
    </recommendedName>
</protein>